<reference evidence="4" key="1">
    <citation type="submission" date="2011-01" db="EMBL/GenBank/DDBJ databases">
        <authorList>
            <person name="Muzny D."/>
            <person name="Qin X."/>
            <person name="Buhay C."/>
            <person name="Dugan-Rocha S."/>
            <person name="Ding Y."/>
            <person name="Chen G."/>
            <person name="Hawes A."/>
            <person name="Holder M."/>
            <person name="Jhangiani S."/>
            <person name="Johnson A."/>
            <person name="Khan Z."/>
            <person name="Li Z."/>
            <person name="Liu W."/>
            <person name="Liu X."/>
            <person name="Perez L."/>
            <person name="Shen H."/>
            <person name="Wang Q."/>
            <person name="Watt J."/>
            <person name="Xi L."/>
            <person name="Xin Y."/>
            <person name="Zhou J."/>
            <person name="Deng J."/>
            <person name="Jiang H."/>
            <person name="Liu Y."/>
            <person name="Qu J."/>
            <person name="Song X.-Z."/>
            <person name="Zhang L."/>
            <person name="Villasana D."/>
            <person name="Johnson A."/>
            <person name="Liu J."/>
            <person name="Liyanage D."/>
            <person name="Lorensuhewa L."/>
            <person name="Robinson T."/>
            <person name="Song A."/>
            <person name="Song B.-B."/>
            <person name="Dinh H."/>
            <person name="Thornton R."/>
            <person name="Coyle M."/>
            <person name="Francisco L."/>
            <person name="Jackson L."/>
            <person name="Javaid M."/>
            <person name="Korchina V."/>
            <person name="Kovar C."/>
            <person name="Mata R."/>
            <person name="Mathew T."/>
            <person name="Ngo R."/>
            <person name="Nguyen L."/>
            <person name="Nguyen N."/>
            <person name="Okwuonu G."/>
            <person name="Ongeri F."/>
            <person name="Pham C."/>
            <person name="Simmons D."/>
            <person name="Wilczek-Boney K."/>
            <person name="Hale W."/>
            <person name="Jakkamsetti A."/>
            <person name="Pham P."/>
            <person name="Ruth R."/>
            <person name="San Lucas F."/>
            <person name="Warren J."/>
            <person name="Zhang J."/>
            <person name="Zhao Z."/>
            <person name="Zhou C."/>
            <person name="Zhu D."/>
            <person name="Lee S."/>
            <person name="Bess C."/>
            <person name="Blankenburg K."/>
            <person name="Forbes L."/>
            <person name="Fu Q."/>
            <person name="Gubbala S."/>
            <person name="Hirani K."/>
            <person name="Jayaseelan J.C."/>
            <person name="Lara F."/>
            <person name="Munidasa M."/>
            <person name="Palculict T."/>
            <person name="Patil S."/>
            <person name="Pu L.-L."/>
            <person name="Saada N."/>
            <person name="Tang L."/>
            <person name="Weissenberger G."/>
            <person name="Zhu Y."/>
            <person name="Hemphill L."/>
            <person name="Shang Y."/>
            <person name="Youmans B."/>
            <person name="Ayvaz T."/>
            <person name="Ross M."/>
            <person name="Santibanez J."/>
            <person name="Aqrawi P."/>
            <person name="Gross S."/>
            <person name="Joshi V."/>
            <person name="Fowler G."/>
            <person name="Nazareth L."/>
            <person name="Reid J."/>
            <person name="Worley K."/>
            <person name="Petrosino J."/>
            <person name="Highlander S."/>
            <person name="Gibbs R."/>
        </authorList>
    </citation>
    <scope>NUCLEOTIDE SEQUENCE [LARGE SCALE GENOMIC DNA]</scope>
    <source>
        <strain evidence="4">ATCC 33269</strain>
    </source>
</reference>
<feature type="compositionally biased region" description="Polar residues" evidence="1">
    <location>
        <begin position="98"/>
        <end position="138"/>
    </location>
</feature>
<keyword evidence="2" id="KW-0732">Signal</keyword>
<dbReference type="Gene3D" id="3.30.530.80">
    <property type="match status" value="1"/>
</dbReference>
<feature type="region of interest" description="Disordered" evidence="1">
    <location>
        <begin position="91"/>
        <end position="143"/>
    </location>
</feature>
<dbReference type="STRING" id="28134.SAMN05444288_0869"/>
<gene>
    <name evidence="4" type="ORF">HMPREF0663_12461</name>
</gene>
<dbReference type="AlphaFoldDB" id="E7RT43"/>
<dbReference type="InterPro" id="IPR027823">
    <property type="entry name" value="DUF4468"/>
</dbReference>
<name>E7RT43_9BACT</name>
<feature type="domain" description="DUF4468" evidence="3">
    <location>
        <begin position="162"/>
        <end position="252"/>
    </location>
</feature>
<sequence length="310" mass="34640">MKKLILAAMLLMPLFGNAQSVLTPQEQLEKAKKEAEAAKQAVKEAKRQAKLAAKKAKIKNEDIKNAAINEEIKKVKAETERHKAEAEKYKIEAEKQTKMSTAPSANNTNGSTGWTVPQSSDKGTAASNRTSGNSATTKTDWKHDPKYLTGAVPQNAEGKVVFTLDIDVPGKNAQQIYDIVYAYLNNMAQEDGQQASRIVLVNQDKSIIVAKYTEWLTFSESFLALDRTLFNYTIIGTCTDNHLQLTLDRISYDYEKGRPSELKSSAENYITDKHALNKKQTGLINGPAKFRRKTIDRKNQIFENIVRALQ</sequence>
<protein>
    <recommendedName>
        <fullName evidence="3">DUF4468 domain-containing protein</fullName>
    </recommendedName>
</protein>
<dbReference type="CDD" id="cd12190">
    <property type="entry name" value="Bacova_04320_like"/>
    <property type="match status" value="1"/>
</dbReference>
<dbReference type="eggNOG" id="ENOG50334YS">
    <property type="taxonomic scope" value="Bacteria"/>
</dbReference>
<proteinExistence type="predicted"/>
<evidence type="ECO:0000259" key="3">
    <source>
        <dbReference type="Pfam" id="PF14730"/>
    </source>
</evidence>
<accession>E7RT43</accession>
<dbReference type="HOGENOM" id="CLU_069804_0_0_10"/>
<keyword evidence="5" id="KW-1185">Reference proteome</keyword>
<feature type="signal peptide" evidence="2">
    <location>
        <begin position="1"/>
        <end position="18"/>
    </location>
</feature>
<dbReference type="Pfam" id="PF14730">
    <property type="entry name" value="DUF4468"/>
    <property type="match status" value="1"/>
</dbReference>
<dbReference type="Proteomes" id="UP000005580">
    <property type="component" value="Unassembled WGS sequence"/>
</dbReference>
<evidence type="ECO:0000256" key="2">
    <source>
        <dbReference type="SAM" id="SignalP"/>
    </source>
</evidence>
<evidence type="ECO:0000313" key="5">
    <source>
        <dbReference type="Proteomes" id="UP000005580"/>
    </source>
</evidence>
<dbReference type="RefSeq" id="WP_004370707.1">
    <property type="nucleotide sequence ID" value="NZ_GL833119.1"/>
</dbReference>
<organism evidence="4 5">
    <name type="scientific">Hoylesella oralis ATCC 33269</name>
    <dbReference type="NCBI Taxonomy" id="873533"/>
    <lineage>
        <taxon>Bacteria</taxon>
        <taxon>Pseudomonadati</taxon>
        <taxon>Bacteroidota</taxon>
        <taxon>Bacteroidia</taxon>
        <taxon>Bacteroidales</taxon>
        <taxon>Prevotellaceae</taxon>
        <taxon>Hoylesella</taxon>
    </lineage>
</organism>
<evidence type="ECO:0000313" key="4">
    <source>
        <dbReference type="EMBL" id="EFZ36394.1"/>
    </source>
</evidence>
<comment type="caution">
    <text evidence="4">The sequence shown here is derived from an EMBL/GenBank/DDBJ whole genome shotgun (WGS) entry which is preliminary data.</text>
</comment>
<dbReference type="EMBL" id="AEPE02000006">
    <property type="protein sequence ID" value="EFZ36394.1"/>
    <property type="molecule type" value="Genomic_DNA"/>
</dbReference>
<evidence type="ECO:0000256" key="1">
    <source>
        <dbReference type="SAM" id="MobiDB-lite"/>
    </source>
</evidence>
<feature type="chain" id="PRO_5003223988" description="DUF4468 domain-containing protein" evidence="2">
    <location>
        <begin position="19"/>
        <end position="310"/>
    </location>
</feature>